<keyword evidence="2" id="KW-1185">Reference proteome</keyword>
<name>A0AAN7S6P1_MYCAM</name>
<evidence type="ECO:0000313" key="1">
    <source>
        <dbReference type="EMBL" id="KAK4830480.1"/>
    </source>
</evidence>
<evidence type="ECO:0000313" key="2">
    <source>
        <dbReference type="Proteomes" id="UP001333110"/>
    </source>
</evidence>
<gene>
    <name evidence="1" type="ORF">QYF61_011204</name>
</gene>
<dbReference type="EMBL" id="JAUNZN010000001">
    <property type="protein sequence ID" value="KAK4830480.1"/>
    <property type="molecule type" value="Genomic_DNA"/>
</dbReference>
<dbReference type="Proteomes" id="UP001333110">
    <property type="component" value="Unassembled WGS sequence"/>
</dbReference>
<dbReference type="AlphaFoldDB" id="A0AAN7S6P1"/>
<comment type="caution">
    <text evidence="1">The sequence shown here is derived from an EMBL/GenBank/DDBJ whole genome shotgun (WGS) entry which is preliminary data.</text>
</comment>
<proteinExistence type="predicted"/>
<sequence length="394" mass="44701">MIEPDLTTPPDLTSPTPFDTLPYRVRNVPIFTTVSHNDPWDHALSQYSASIGTLQNKRNLNLSTLVMHGNEAYSRIEWSWNDSLHMARLQAIPGQTIQISCRITNGSTYHRPTEIKTVYTDSSSPENYKAECYKITEPNSDCRYNLTFTKPIIVYCLWGYRGTELLFEFIIDTASSALVAKDKEPLPPQISENVSTRPPISLTPFIFNTGPYIIKNTALGANQWLLLDILPQWGEVNEKDHKLIVDALGVTQNNVSLALSYNITVDTSNRSNICVCNFTKIMGCDFNYSSPVTTPQLLQANCTLYQALLPAPIGMNLTLVRKLLQHDDLNQLLRHVRNNGQRTLITIHHGAEEIHHVLERVKKDENTIGGKLFWDGHRPQQEFSIRCFNQLLFC</sequence>
<protein>
    <submittedName>
        <fullName evidence="1">Uncharacterized protein</fullName>
    </submittedName>
</protein>
<organism evidence="1 2">
    <name type="scientific">Mycteria americana</name>
    <name type="common">Wood stork</name>
    <dbReference type="NCBI Taxonomy" id="33587"/>
    <lineage>
        <taxon>Eukaryota</taxon>
        <taxon>Metazoa</taxon>
        <taxon>Chordata</taxon>
        <taxon>Craniata</taxon>
        <taxon>Vertebrata</taxon>
        <taxon>Euteleostomi</taxon>
        <taxon>Archelosauria</taxon>
        <taxon>Archosauria</taxon>
        <taxon>Dinosauria</taxon>
        <taxon>Saurischia</taxon>
        <taxon>Theropoda</taxon>
        <taxon>Coelurosauria</taxon>
        <taxon>Aves</taxon>
        <taxon>Neognathae</taxon>
        <taxon>Neoaves</taxon>
        <taxon>Aequornithes</taxon>
        <taxon>Ciconiiformes</taxon>
        <taxon>Ciconiidae</taxon>
        <taxon>Mycteria</taxon>
    </lineage>
</organism>
<reference evidence="1 2" key="1">
    <citation type="journal article" date="2023" name="J. Hered.">
        <title>Chromosome-level genome of the wood stork (Mycteria americana) provides insight into avian chromosome evolution.</title>
        <authorList>
            <person name="Flamio R. Jr."/>
            <person name="Ramstad K.M."/>
        </authorList>
    </citation>
    <scope>NUCLEOTIDE SEQUENCE [LARGE SCALE GENOMIC DNA]</scope>
    <source>
        <strain evidence="1">JAX WOST 10</strain>
    </source>
</reference>
<accession>A0AAN7S6P1</accession>